<reference evidence="2 3" key="2">
    <citation type="submission" date="2018-11" db="EMBL/GenBank/DDBJ databases">
        <authorList>
            <consortium name="Pathogen Informatics"/>
        </authorList>
    </citation>
    <scope>NUCLEOTIDE SEQUENCE [LARGE SCALE GENOMIC DNA]</scope>
</reference>
<sequence length="119" mass="13674">DQVNEAHLTGSISIIFCTTLTLCLVFVPKVVEIFRNPQGTERNYRRGLVKSSLGRLNSQEIPQRTEREHLQRLEDENVFLHQCLIQKASILLELRKQLKQLGELDDDSIESNDVIDDSN</sequence>
<evidence type="ECO:0000313" key="3">
    <source>
        <dbReference type="Proteomes" id="UP000267606"/>
    </source>
</evidence>
<gene>
    <name evidence="2" type="ORF">OFLC_LOCUS6206</name>
</gene>
<keyword evidence="1" id="KW-0472">Membrane</keyword>
<keyword evidence="1" id="KW-1133">Transmembrane helix</keyword>
<name>A0A183HFE3_9BILA</name>
<keyword evidence="1" id="KW-0812">Transmembrane</keyword>
<proteinExistence type="predicted"/>
<reference evidence="4" key="1">
    <citation type="submission" date="2016-06" db="UniProtKB">
        <authorList>
            <consortium name="WormBaseParasite"/>
        </authorList>
    </citation>
    <scope>IDENTIFICATION</scope>
</reference>
<dbReference type="STRING" id="387005.A0A183HFE3"/>
<keyword evidence="3" id="KW-1185">Reference proteome</keyword>
<dbReference type="AlphaFoldDB" id="A0A183HFE3"/>
<dbReference type="WBParaSite" id="OFLC_0000620401-mRNA-1">
    <property type="protein sequence ID" value="OFLC_0000620401-mRNA-1"/>
    <property type="gene ID" value="OFLC_0000620401"/>
</dbReference>
<dbReference type="Proteomes" id="UP000267606">
    <property type="component" value="Unassembled WGS sequence"/>
</dbReference>
<evidence type="ECO:0000313" key="4">
    <source>
        <dbReference type="WBParaSite" id="OFLC_0000620401-mRNA-1"/>
    </source>
</evidence>
<accession>A0A183HFE3</accession>
<feature type="transmembrane region" description="Helical" evidence="1">
    <location>
        <begin position="6"/>
        <end position="27"/>
    </location>
</feature>
<dbReference type="EMBL" id="UZAJ01005768">
    <property type="protein sequence ID" value="VDO45779.1"/>
    <property type="molecule type" value="Genomic_DNA"/>
</dbReference>
<organism evidence="4">
    <name type="scientific">Onchocerca flexuosa</name>
    <dbReference type="NCBI Taxonomy" id="387005"/>
    <lineage>
        <taxon>Eukaryota</taxon>
        <taxon>Metazoa</taxon>
        <taxon>Ecdysozoa</taxon>
        <taxon>Nematoda</taxon>
        <taxon>Chromadorea</taxon>
        <taxon>Rhabditida</taxon>
        <taxon>Spirurina</taxon>
        <taxon>Spiruromorpha</taxon>
        <taxon>Filarioidea</taxon>
        <taxon>Onchocercidae</taxon>
        <taxon>Onchocerca</taxon>
    </lineage>
</organism>
<protein>
    <submittedName>
        <fullName evidence="4">G_PROTEIN_RECEP_F3_4 domain-containing protein</fullName>
    </submittedName>
</protein>
<evidence type="ECO:0000313" key="2">
    <source>
        <dbReference type="EMBL" id="VDO45779.1"/>
    </source>
</evidence>
<evidence type="ECO:0000256" key="1">
    <source>
        <dbReference type="SAM" id="Phobius"/>
    </source>
</evidence>